<evidence type="ECO:0000259" key="2">
    <source>
        <dbReference type="Pfam" id="PF09976"/>
    </source>
</evidence>
<keyword evidence="5" id="KW-1185">Reference proteome</keyword>
<proteinExistence type="inferred from homology"/>
<dbReference type="InterPro" id="IPR032519">
    <property type="entry name" value="YbgF_tri"/>
</dbReference>
<dbReference type="InterPro" id="IPR018704">
    <property type="entry name" value="SecYEG/CpoB_TPR"/>
</dbReference>
<keyword evidence="1" id="KW-0131">Cell cycle</keyword>
<dbReference type="InterPro" id="IPR011990">
    <property type="entry name" value="TPR-like_helical_dom_sf"/>
</dbReference>
<reference evidence="4 5" key="1">
    <citation type="submission" date="2016-10" db="EMBL/GenBank/DDBJ databases">
        <authorList>
            <person name="de Groot N.N."/>
        </authorList>
    </citation>
    <scope>NUCLEOTIDE SEQUENCE [LARGE SCALE GENOMIC DNA]</scope>
    <source>
        <strain evidence="4 5">CGMCC 1.6291</strain>
    </source>
</reference>
<gene>
    <name evidence="1" type="primary">cpoB</name>
    <name evidence="4" type="ORF">SAMN04488052_10580</name>
</gene>
<dbReference type="Gene3D" id="1.25.40.10">
    <property type="entry name" value="Tetratricopeptide repeat domain"/>
    <property type="match status" value="1"/>
</dbReference>
<evidence type="ECO:0000313" key="5">
    <source>
        <dbReference type="Proteomes" id="UP000199657"/>
    </source>
</evidence>
<comment type="function">
    <text evidence="1">Mediates coordination of peptidoglycan synthesis and outer membrane constriction during cell division.</text>
</comment>
<accession>A0A1H8U056</accession>
<dbReference type="GO" id="GO:0043093">
    <property type="term" value="P:FtsZ-dependent cytokinesis"/>
    <property type="evidence" value="ECO:0007669"/>
    <property type="project" value="UniProtKB-UniRule"/>
</dbReference>
<evidence type="ECO:0000313" key="4">
    <source>
        <dbReference type="EMBL" id="SEO96640.1"/>
    </source>
</evidence>
<comment type="similarity">
    <text evidence="1">Belongs to the CpoB family.</text>
</comment>
<dbReference type="GO" id="GO:0070206">
    <property type="term" value="P:protein trimerization"/>
    <property type="evidence" value="ECO:0007669"/>
    <property type="project" value="InterPro"/>
</dbReference>
<dbReference type="SUPFAM" id="SSF48452">
    <property type="entry name" value="TPR-like"/>
    <property type="match status" value="1"/>
</dbReference>
<dbReference type="STRING" id="406100.SAMN04488052_10580"/>
<dbReference type="Pfam" id="PF16331">
    <property type="entry name" value="TolA_bind_tri"/>
    <property type="match status" value="1"/>
</dbReference>
<evidence type="ECO:0000256" key="1">
    <source>
        <dbReference type="HAMAP-Rule" id="MF_02066"/>
    </source>
</evidence>
<feature type="domain" description="Ancillary SecYEG translocon subunit/Cell division coordinator CpoB TPR" evidence="2">
    <location>
        <begin position="144"/>
        <end position="270"/>
    </location>
</feature>
<dbReference type="Pfam" id="PF09976">
    <property type="entry name" value="TPR_21"/>
    <property type="match status" value="1"/>
</dbReference>
<dbReference type="GO" id="GO:0030288">
    <property type="term" value="C:outer membrane-bounded periplasmic space"/>
    <property type="evidence" value="ECO:0007669"/>
    <property type="project" value="UniProtKB-UniRule"/>
</dbReference>
<dbReference type="AlphaFoldDB" id="A0A1H8U056"/>
<comment type="subcellular location">
    <subcellularLocation>
        <location evidence="1">Periplasm</location>
    </subcellularLocation>
</comment>
<name>A0A1H8U056_9GAMM</name>
<sequence precursor="true">MNRVPNMPTKRRSIFASCLSLLLAASLSAPGLASADDDLERRIERLERVLDSRALAELSNRQERLQREVSQLIGEIESLERQIEEVNRQQRNLFEDLDDRVLELEQSGVAGGTADTLPDTPALDAAVDDDDALMDDEAAAEAEDDTSDAAEIYSRAFDKLRDGDYAEAGDGFQEILDDHGDSDYADNARYWLAETHYVVREFDEAMEHFQTLIDNPDSGKHADAKLKAGYIHYEREEWSEARELLEAVRDEYPDSTVASLAGNRLEQMDDEGR</sequence>
<dbReference type="NCBIfam" id="TIGR02795">
    <property type="entry name" value="tol_pal_ybgF"/>
    <property type="match status" value="1"/>
</dbReference>
<feature type="signal peptide" evidence="1">
    <location>
        <begin position="1"/>
        <end position="35"/>
    </location>
</feature>
<feature type="chain" id="PRO_5011803045" description="Cell division coordinator CpoB" evidence="1">
    <location>
        <begin position="36"/>
        <end position="273"/>
    </location>
</feature>
<dbReference type="OrthoDB" id="9768142at2"/>
<organism evidence="4 5">
    <name type="scientific">Aquisalimonas asiatica</name>
    <dbReference type="NCBI Taxonomy" id="406100"/>
    <lineage>
        <taxon>Bacteria</taxon>
        <taxon>Pseudomonadati</taxon>
        <taxon>Pseudomonadota</taxon>
        <taxon>Gammaproteobacteria</taxon>
        <taxon>Chromatiales</taxon>
        <taxon>Ectothiorhodospiraceae</taxon>
        <taxon>Aquisalimonas</taxon>
    </lineage>
</organism>
<keyword evidence="1" id="KW-0574">Periplasm</keyword>
<dbReference type="Proteomes" id="UP000199657">
    <property type="component" value="Unassembled WGS sequence"/>
</dbReference>
<dbReference type="InterPro" id="IPR014162">
    <property type="entry name" value="CpoB_C"/>
</dbReference>
<dbReference type="RefSeq" id="WP_091644290.1">
    <property type="nucleotide sequence ID" value="NZ_FOEG01000005.1"/>
</dbReference>
<dbReference type="InterPro" id="IPR034706">
    <property type="entry name" value="CpoB"/>
</dbReference>
<feature type="coiled-coil region" evidence="1">
    <location>
        <begin position="55"/>
        <end position="107"/>
    </location>
</feature>
<keyword evidence="1" id="KW-0175">Coiled coil</keyword>
<dbReference type="HAMAP" id="MF_02066">
    <property type="entry name" value="CpoB"/>
    <property type="match status" value="1"/>
</dbReference>
<keyword evidence="1" id="KW-0132">Cell division</keyword>
<evidence type="ECO:0000259" key="3">
    <source>
        <dbReference type="Pfam" id="PF16331"/>
    </source>
</evidence>
<dbReference type="EMBL" id="FOEG01000005">
    <property type="protein sequence ID" value="SEO96640.1"/>
    <property type="molecule type" value="Genomic_DNA"/>
</dbReference>
<dbReference type="Gene3D" id="1.20.5.110">
    <property type="match status" value="1"/>
</dbReference>
<protein>
    <recommendedName>
        <fullName evidence="1">Cell division coordinator CpoB</fullName>
    </recommendedName>
</protein>
<feature type="domain" description="YbgF trimerisation" evidence="3">
    <location>
        <begin position="39"/>
        <end position="108"/>
    </location>
</feature>
<keyword evidence="1" id="KW-0732">Signal</keyword>